<dbReference type="RefSeq" id="WP_115369523.1">
    <property type="nucleotide sequence ID" value="NZ_UGPZ01000003.1"/>
</dbReference>
<proteinExistence type="predicted"/>
<dbReference type="Proteomes" id="UP000254133">
    <property type="component" value="Unassembled WGS sequence"/>
</dbReference>
<reference evidence="2 3" key="1">
    <citation type="submission" date="2018-06" db="EMBL/GenBank/DDBJ databases">
        <authorList>
            <consortium name="Pathogen Informatics"/>
            <person name="Doyle S."/>
        </authorList>
    </citation>
    <scope>NUCLEOTIDE SEQUENCE [LARGE SCALE GENOMIC DNA]</scope>
    <source>
        <strain evidence="2 3">NCTC9426</strain>
    </source>
</reference>
<dbReference type="EMBL" id="UGPZ01000003">
    <property type="protein sequence ID" value="STY93082.1"/>
    <property type="molecule type" value="Genomic_DNA"/>
</dbReference>
<evidence type="ECO:0008006" key="4">
    <source>
        <dbReference type="Google" id="ProtNLM"/>
    </source>
</evidence>
<evidence type="ECO:0000256" key="1">
    <source>
        <dbReference type="SAM" id="MobiDB-lite"/>
    </source>
</evidence>
<organism evidence="2 3">
    <name type="scientific">Moraxella bovis</name>
    <dbReference type="NCBI Taxonomy" id="476"/>
    <lineage>
        <taxon>Bacteria</taxon>
        <taxon>Pseudomonadati</taxon>
        <taxon>Pseudomonadota</taxon>
        <taxon>Gammaproteobacteria</taxon>
        <taxon>Moraxellales</taxon>
        <taxon>Moraxellaceae</taxon>
        <taxon>Moraxella</taxon>
    </lineage>
</organism>
<evidence type="ECO:0000313" key="3">
    <source>
        <dbReference type="Proteomes" id="UP000254133"/>
    </source>
</evidence>
<protein>
    <recommendedName>
        <fullName evidence="4">DUF3102 domain-containing protein</fullName>
    </recommendedName>
</protein>
<gene>
    <name evidence="2" type="ORF">NCTC9426_01797</name>
</gene>
<feature type="region of interest" description="Disordered" evidence="1">
    <location>
        <begin position="282"/>
        <end position="302"/>
    </location>
</feature>
<accession>A0A378PX60</accession>
<dbReference type="AlphaFoldDB" id="A0A378PX60"/>
<evidence type="ECO:0000313" key="2">
    <source>
        <dbReference type="EMBL" id="STY93082.1"/>
    </source>
</evidence>
<sequence length="302" mass="33704">MSEIESVEVITADVINQQALHSMQVMEQWGNGEVYNEATWIERGRQAVVKTLEGMFELGKALIVLKEHTQHGRFREIVETEFGIKGSETARLIRATQRFATPQMQKAQPKLIGLGKSKLLELLVEDDETLVELAEGGDINGNTLDDVDRMTIKELRLALREAREDSKAKDKVMSEKNAKIDELAEKLAKNKNKQPKPADVAKELSAQLASAEVSARSEISKLKDIFDGFVAHKEAHGSDHTALMVGAINQLILDCEILRGQYLLPTDAPTGEVPVWLTDDDDVQTQNEQDVPLPFDYEDDEV</sequence>
<name>A0A378PX60_MORBO</name>